<proteinExistence type="predicted"/>
<reference evidence="2 3" key="1">
    <citation type="journal article" date="2018" name="Sci. Rep.">
        <title>Genome sequence of the cauliflower mushroom Sparassis crispa (Hanabiratake) and its association with beneficial usage.</title>
        <authorList>
            <person name="Kiyama R."/>
            <person name="Furutani Y."/>
            <person name="Kawaguchi K."/>
            <person name="Nakanishi T."/>
        </authorList>
    </citation>
    <scope>NUCLEOTIDE SEQUENCE [LARGE SCALE GENOMIC DNA]</scope>
</reference>
<dbReference type="EMBL" id="BFAD01000008">
    <property type="protein sequence ID" value="GBE85508.1"/>
    <property type="molecule type" value="Genomic_DNA"/>
</dbReference>
<dbReference type="Proteomes" id="UP000287166">
    <property type="component" value="Unassembled WGS sequence"/>
</dbReference>
<dbReference type="AlphaFoldDB" id="A0A401GTF7"/>
<dbReference type="InParanoid" id="A0A401GTF7"/>
<accession>A0A401GTF7</accession>
<gene>
    <name evidence="2" type="ORF">SCP_0800250</name>
</gene>
<evidence type="ECO:0000256" key="1">
    <source>
        <dbReference type="SAM" id="MobiDB-lite"/>
    </source>
</evidence>
<keyword evidence="3" id="KW-1185">Reference proteome</keyword>
<dbReference type="GeneID" id="38782425"/>
<comment type="caution">
    <text evidence="2">The sequence shown here is derived from an EMBL/GenBank/DDBJ whole genome shotgun (WGS) entry which is preliminary data.</text>
</comment>
<protein>
    <submittedName>
        <fullName evidence="2">Uncharacterized protein</fullName>
    </submittedName>
</protein>
<organism evidence="2 3">
    <name type="scientific">Sparassis crispa</name>
    <dbReference type="NCBI Taxonomy" id="139825"/>
    <lineage>
        <taxon>Eukaryota</taxon>
        <taxon>Fungi</taxon>
        <taxon>Dikarya</taxon>
        <taxon>Basidiomycota</taxon>
        <taxon>Agaricomycotina</taxon>
        <taxon>Agaricomycetes</taxon>
        <taxon>Polyporales</taxon>
        <taxon>Sparassidaceae</taxon>
        <taxon>Sparassis</taxon>
    </lineage>
</organism>
<evidence type="ECO:0000313" key="3">
    <source>
        <dbReference type="Proteomes" id="UP000287166"/>
    </source>
</evidence>
<sequence length="100" mass="11276">MDTSCGSFESVRSVYSDPVRPRRSRRRWVGKYERIAGRSLSVGGGTSPSLLEVRKRQDAGCYARCAPAARTVSEGRQRTAEWRESSHARAYWVLCSRGYS</sequence>
<feature type="region of interest" description="Disordered" evidence="1">
    <location>
        <begin position="1"/>
        <end position="21"/>
    </location>
</feature>
<evidence type="ECO:0000313" key="2">
    <source>
        <dbReference type="EMBL" id="GBE85508.1"/>
    </source>
</evidence>
<name>A0A401GTF7_9APHY</name>
<dbReference type="RefSeq" id="XP_027616421.1">
    <property type="nucleotide sequence ID" value="XM_027760620.1"/>
</dbReference>